<dbReference type="EMBL" id="WIUZ02000010">
    <property type="protein sequence ID" value="KAF9783200.1"/>
    <property type="molecule type" value="Genomic_DNA"/>
</dbReference>
<evidence type="ECO:0000313" key="2">
    <source>
        <dbReference type="EMBL" id="KAF9783200.1"/>
    </source>
</evidence>
<protein>
    <recommendedName>
        <fullName evidence="4">Geranylgeranyl pyrophosphate synthetase</fullName>
    </recommendedName>
</protein>
<feature type="compositionally biased region" description="Basic and acidic residues" evidence="1">
    <location>
        <begin position="1"/>
        <end position="11"/>
    </location>
</feature>
<evidence type="ECO:0000256" key="1">
    <source>
        <dbReference type="SAM" id="MobiDB-lite"/>
    </source>
</evidence>
<evidence type="ECO:0008006" key="4">
    <source>
        <dbReference type="Google" id="ProtNLM"/>
    </source>
</evidence>
<keyword evidence="3" id="KW-1185">Reference proteome</keyword>
<evidence type="ECO:0000313" key="3">
    <source>
        <dbReference type="Proteomes" id="UP000736335"/>
    </source>
</evidence>
<feature type="region of interest" description="Disordered" evidence="1">
    <location>
        <begin position="1"/>
        <end position="23"/>
    </location>
</feature>
<dbReference type="PANTHER" id="PTHR35179:SF2">
    <property type="entry name" value="START DOMAIN-CONTAINING PROTEIN"/>
    <property type="match status" value="1"/>
</dbReference>
<accession>A0A9P6L5I9</accession>
<dbReference type="Proteomes" id="UP000736335">
    <property type="component" value="Unassembled WGS sequence"/>
</dbReference>
<gene>
    <name evidence="2" type="ORF">BJ322DRAFT_1110082</name>
</gene>
<reference evidence="2" key="1">
    <citation type="journal article" date="2020" name="Nat. Commun.">
        <title>Large-scale genome sequencing of mycorrhizal fungi provides insights into the early evolution of symbiotic traits.</title>
        <authorList>
            <person name="Miyauchi S."/>
            <person name="Kiss E."/>
            <person name="Kuo A."/>
            <person name="Drula E."/>
            <person name="Kohler A."/>
            <person name="Sanchez-Garcia M."/>
            <person name="Morin E."/>
            <person name="Andreopoulos B."/>
            <person name="Barry K.W."/>
            <person name="Bonito G."/>
            <person name="Buee M."/>
            <person name="Carver A."/>
            <person name="Chen C."/>
            <person name="Cichocki N."/>
            <person name="Clum A."/>
            <person name="Culley D."/>
            <person name="Crous P.W."/>
            <person name="Fauchery L."/>
            <person name="Girlanda M."/>
            <person name="Hayes R.D."/>
            <person name="Keri Z."/>
            <person name="LaButti K."/>
            <person name="Lipzen A."/>
            <person name="Lombard V."/>
            <person name="Magnuson J."/>
            <person name="Maillard F."/>
            <person name="Murat C."/>
            <person name="Nolan M."/>
            <person name="Ohm R.A."/>
            <person name="Pangilinan J."/>
            <person name="Pereira M.F."/>
            <person name="Perotto S."/>
            <person name="Peter M."/>
            <person name="Pfister S."/>
            <person name="Riley R."/>
            <person name="Sitrit Y."/>
            <person name="Stielow J.B."/>
            <person name="Szollosi G."/>
            <person name="Zifcakova L."/>
            <person name="Stursova M."/>
            <person name="Spatafora J.W."/>
            <person name="Tedersoo L."/>
            <person name="Vaario L.M."/>
            <person name="Yamada A."/>
            <person name="Yan M."/>
            <person name="Wang P."/>
            <person name="Xu J."/>
            <person name="Bruns T."/>
            <person name="Baldrian P."/>
            <person name="Vilgalys R."/>
            <person name="Dunand C."/>
            <person name="Henrissat B."/>
            <person name="Grigoriev I.V."/>
            <person name="Hibbett D."/>
            <person name="Nagy L.G."/>
            <person name="Martin F.M."/>
        </authorList>
    </citation>
    <scope>NUCLEOTIDE SEQUENCE</scope>
    <source>
        <strain evidence="2">UH-Tt-Lm1</strain>
    </source>
</reference>
<dbReference type="OrthoDB" id="420564at2759"/>
<proteinExistence type="predicted"/>
<sequence>MATRPPTERSGSRKNRKRDPTSGLLKGVVETIAPPILEGYEKDIVPEDLTYIGSYNWVDSPNPTITVPGSPRIWAERQMPMTVPIDSGKNFIDQNGHRMKKFTLLPLIRAVQDLTGQGVTERFDWPSVDIVTDRGRLRKLLAWAVGSSDQWRIDTQLAGANTVLLSGRAPVTKETIGWSNSYGFNYEDASTYPIPGLENEPSHHRIIAYDFDGLRMVVRCEVDACLPYDATPSRSSSHRPTTSWNVAKKKTSNSLDVKIIRAGSSKVPQSHLLELKTHGSMSMKWSKTYPQLYLSQTPHVHHAFHRNGTFTHVEKYSLGQSNLAEVAEGAQEGFKKLRKLLGYIKSLVLKHGAARISLVCQGKTLSVYRIPQGESCLPEDALALFVA</sequence>
<organism evidence="2 3">
    <name type="scientific">Thelephora terrestris</name>
    <dbReference type="NCBI Taxonomy" id="56493"/>
    <lineage>
        <taxon>Eukaryota</taxon>
        <taxon>Fungi</taxon>
        <taxon>Dikarya</taxon>
        <taxon>Basidiomycota</taxon>
        <taxon>Agaricomycotina</taxon>
        <taxon>Agaricomycetes</taxon>
        <taxon>Thelephorales</taxon>
        <taxon>Thelephoraceae</taxon>
        <taxon>Thelephora</taxon>
    </lineage>
</organism>
<name>A0A9P6L5I9_9AGAM</name>
<dbReference type="AlphaFoldDB" id="A0A9P6L5I9"/>
<dbReference type="PANTHER" id="PTHR35179">
    <property type="entry name" value="PROTEIN CBG02620"/>
    <property type="match status" value="1"/>
</dbReference>
<reference evidence="2" key="2">
    <citation type="submission" date="2020-11" db="EMBL/GenBank/DDBJ databases">
        <authorList>
            <consortium name="DOE Joint Genome Institute"/>
            <person name="Kuo A."/>
            <person name="Miyauchi S."/>
            <person name="Kiss E."/>
            <person name="Drula E."/>
            <person name="Kohler A."/>
            <person name="Sanchez-Garcia M."/>
            <person name="Andreopoulos B."/>
            <person name="Barry K.W."/>
            <person name="Bonito G."/>
            <person name="Buee M."/>
            <person name="Carver A."/>
            <person name="Chen C."/>
            <person name="Cichocki N."/>
            <person name="Clum A."/>
            <person name="Culley D."/>
            <person name="Crous P.W."/>
            <person name="Fauchery L."/>
            <person name="Girlanda M."/>
            <person name="Hayes R."/>
            <person name="Keri Z."/>
            <person name="Labutti K."/>
            <person name="Lipzen A."/>
            <person name="Lombard V."/>
            <person name="Magnuson J."/>
            <person name="Maillard F."/>
            <person name="Morin E."/>
            <person name="Murat C."/>
            <person name="Nolan M."/>
            <person name="Ohm R."/>
            <person name="Pangilinan J."/>
            <person name="Pereira M."/>
            <person name="Perotto S."/>
            <person name="Peter M."/>
            <person name="Riley R."/>
            <person name="Sitrit Y."/>
            <person name="Stielow B."/>
            <person name="Szollosi G."/>
            <person name="Zifcakova L."/>
            <person name="Stursova M."/>
            <person name="Spatafora J.W."/>
            <person name="Tedersoo L."/>
            <person name="Vaario L.-M."/>
            <person name="Yamada A."/>
            <person name="Yan M."/>
            <person name="Wang P."/>
            <person name="Xu J."/>
            <person name="Bruns T."/>
            <person name="Baldrian P."/>
            <person name="Vilgalys R."/>
            <person name="Henrissat B."/>
            <person name="Grigoriev I.V."/>
            <person name="Hibbett D."/>
            <person name="Nagy L.G."/>
            <person name="Martin F.M."/>
        </authorList>
    </citation>
    <scope>NUCLEOTIDE SEQUENCE</scope>
    <source>
        <strain evidence="2">UH-Tt-Lm1</strain>
    </source>
</reference>
<comment type="caution">
    <text evidence="2">The sequence shown here is derived from an EMBL/GenBank/DDBJ whole genome shotgun (WGS) entry which is preliminary data.</text>
</comment>